<evidence type="ECO:0000313" key="3">
    <source>
        <dbReference type="Proteomes" id="UP001596472"/>
    </source>
</evidence>
<accession>A0ABW2LAX8</accession>
<sequence length="179" mass="20115">MDKKIEDRKKKIGSIKVLRNASFPEDEKLSSVGFKNESDRMLITIDGADVGALFKAVEDPPYNYISHWERRVGVGPELGEDLLDPGGFLRICPDAIGLIPFAGSNIEGFVVFDRDGTVWGRLWRRDRKESYLCDFSGLKGRLEDGFSPMVASVLRSIDAKYKRVMEGLPSVRSSRESVR</sequence>
<gene>
    <name evidence="2" type="ORF">ACFQY0_20680</name>
</gene>
<dbReference type="PROSITE" id="PS50114">
    <property type="entry name" value="GATA_ZN_FINGER_2"/>
    <property type="match status" value="1"/>
</dbReference>
<evidence type="ECO:0000259" key="1">
    <source>
        <dbReference type="PROSITE" id="PS50114"/>
    </source>
</evidence>
<reference evidence="3" key="1">
    <citation type="journal article" date="2019" name="Int. J. Syst. Evol. Microbiol.">
        <title>The Global Catalogue of Microorganisms (GCM) 10K type strain sequencing project: providing services to taxonomists for standard genome sequencing and annotation.</title>
        <authorList>
            <consortium name="The Broad Institute Genomics Platform"/>
            <consortium name="The Broad Institute Genome Sequencing Center for Infectious Disease"/>
            <person name="Wu L."/>
            <person name="Ma J."/>
        </authorList>
    </citation>
    <scope>NUCLEOTIDE SEQUENCE [LARGE SCALE GENOMIC DNA]</scope>
    <source>
        <strain evidence="3">CGMCC 4.1467</strain>
    </source>
</reference>
<protein>
    <recommendedName>
        <fullName evidence="1">GATA-type domain-containing protein</fullName>
    </recommendedName>
</protein>
<organism evidence="2 3">
    <name type="scientific">Haloferula chungangensis</name>
    <dbReference type="NCBI Taxonomy" id="1048331"/>
    <lineage>
        <taxon>Bacteria</taxon>
        <taxon>Pseudomonadati</taxon>
        <taxon>Verrucomicrobiota</taxon>
        <taxon>Verrucomicrobiia</taxon>
        <taxon>Verrucomicrobiales</taxon>
        <taxon>Verrucomicrobiaceae</taxon>
        <taxon>Haloferula</taxon>
    </lineage>
</organism>
<feature type="domain" description="GATA-type" evidence="1">
    <location>
        <begin position="122"/>
        <end position="160"/>
    </location>
</feature>
<keyword evidence="3" id="KW-1185">Reference proteome</keyword>
<name>A0ABW2LAX8_9BACT</name>
<evidence type="ECO:0000313" key="2">
    <source>
        <dbReference type="EMBL" id="MFC7339618.1"/>
    </source>
</evidence>
<dbReference type="RefSeq" id="WP_379716783.1">
    <property type="nucleotide sequence ID" value="NZ_JBHTBS010000023.1"/>
</dbReference>
<comment type="caution">
    <text evidence="2">The sequence shown here is derived from an EMBL/GenBank/DDBJ whole genome shotgun (WGS) entry which is preliminary data.</text>
</comment>
<dbReference type="Proteomes" id="UP001596472">
    <property type="component" value="Unassembled WGS sequence"/>
</dbReference>
<dbReference type="EMBL" id="JBHTBS010000023">
    <property type="protein sequence ID" value="MFC7339618.1"/>
    <property type="molecule type" value="Genomic_DNA"/>
</dbReference>
<proteinExistence type="predicted"/>
<dbReference type="InterPro" id="IPR000679">
    <property type="entry name" value="Znf_GATA"/>
</dbReference>